<evidence type="ECO:0000256" key="1">
    <source>
        <dbReference type="SAM" id="MobiDB-lite"/>
    </source>
</evidence>
<feature type="region of interest" description="Disordered" evidence="1">
    <location>
        <begin position="1"/>
        <end position="20"/>
    </location>
</feature>
<gene>
    <name evidence="2" type="ORF">NDU88_011605</name>
</gene>
<proteinExistence type="predicted"/>
<evidence type="ECO:0000313" key="2">
    <source>
        <dbReference type="EMBL" id="KAJ1158933.1"/>
    </source>
</evidence>
<reference evidence="2" key="1">
    <citation type="journal article" date="2022" name="bioRxiv">
        <title>Sequencing and chromosome-scale assembly of the giantPleurodeles waltlgenome.</title>
        <authorList>
            <person name="Brown T."/>
            <person name="Elewa A."/>
            <person name="Iarovenko S."/>
            <person name="Subramanian E."/>
            <person name="Araus A.J."/>
            <person name="Petzold A."/>
            <person name="Susuki M."/>
            <person name="Suzuki K.-i.T."/>
            <person name="Hayashi T."/>
            <person name="Toyoda A."/>
            <person name="Oliveira C."/>
            <person name="Osipova E."/>
            <person name="Leigh N.D."/>
            <person name="Simon A."/>
            <person name="Yun M.H."/>
        </authorList>
    </citation>
    <scope>NUCLEOTIDE SEQUENCE</scope>
    <source>
        <strain evidence="2">20211129_DDA</strain>
        <tissue evidence="2">Liver</tissue>
    </source>
</reference>
<organism evidence="2 3">
    <name type="scientific">Pleurodeles waltl</name>
    <name type="common">Iberian ribbed newt</name>
    <dbReference type="NCBI Taxonomy" id="8319"/>
    <lineage>
        <taxon>Eukaryota</taxon>
        <taxon>Metazoa</taxon>
        <taxon>Chordata</taxon>
        <taxon>Craniata</taxon>
        <taxon>Vertebrata</taxon>
        <taxon>Euteleostomi</taxon>
        <taxon>Amphibia</taxon>
        <taxon>Batrachia</taxon>
        <taxon>Caudata</taxon>
        <taxon>Salamandroidea</taxon>
        <taxon>Salamandridae</taxon>
        <taxon>Pleurodelinae</taxon>
        <taxon>Pleurodeles</taxon>
    </lineage>
</organism>
<comment type="caution">
    <text evidence="2">The sequence shown here is derived from an EMBL/GenBank/DDBJ whole genome shotgun (WGS) entry which is preliminary data.</text>
</comment>
<dbReference type="Proteomes" id="UP001066276">
    <property type="component" value="Chromosome 5"/>
</dbReference>
<evidence type="ECO:0000313" key="3">
    <source>
        <dbReference type="Proteomes" id="UP001066276"/>
    </source>
</evidence>
<protein>
    <submittedName>
        <fullName evidence="2">Uncharacterized protein</fullName>
    </submittedName>
</protein>
<dbReference type="AlphaFoldDB" id="A0AAV7S466"/>
<sequence length="83" mass="9463">MRGSSPSAVPPPDQRHTPGLPPLLLKIPAPLSSVESLLNLRSVQASCSEQNRRQRLRVRVMTWRQLHRKKNLMILKSLQMINC</sequence>
<accession>A0AAV7S466</accession>
<name>A0AAV7S466_PLEWA</name>
<keyword evidence="3" id="KW-1185">Reference proteome</keyword>
<dbReference type="EMBL" id="JANPWB010000009">
    <property type="protein sequence ID" value="KAJ1158933.1"/>
    <property type="molecule type" value="Genomic_DNA"/>
</dbReference>